<dbReference type="OrthoDB" id="9802640at2"/>
<dbReference type="InterPro" id="IPR003615">
    <property type="entry name" value="HNH_nuc"/>
</dbReference>
<evidence type="ECO:0000313" key="1">
    <source>
        <dbReference type="EMBL" id="TRX73350.1"/>
    </source>
</evidence>
<gene>
    <name evidence="1" type="ORF">FM069_18010</name>
</gene>
<reference evidence="1 2" key="1">
    <citation type="submission" date="2019-07" db="EMBL/GenBank/DDBJ databases">
        <title>Pseudomonas mangiferae sp. nov., isolated from bark of mango tree in Thailand.</title>
        <authorList>
            <person name="Srisuk N."/>
            <person name="Anurat P."/>
        </authorList>
    </citation>
    <scope>NUCLEOTIDE SEQUENCE [LARGE SCALE GENOMIC DNA]</scope>
    <source>
        <strain evidence="1 2">DMKU_BBB3-04</strain>
    </source>
</reference>
<dbReference type="AlphaFoldDB" id="A0A553GUY5"/>
<evidence type="ECO:0008006" key="3">
    <source>
        <dbReference type="Google" id="ProtNLM"/>
    </source>
</evidence>
<dbReference type="CDD" id="cd00085">
    <property type="entry name" value="HNHc"/>
    <property type="match status" value="1"/>
</dbReference>
<dbReference type="EMBL" id="VJOY01000016">
    <property type="protein sequence ID" value="TRX73350.1"/>
    <property type="molecule type" value="Genomic_DNA"/>
</dbReference>
<comment type="caution">
    <text evidence="1">The sequence shown here is derived from an EMBL/GenBank/DDBJ whole genome shotgun (WGS) entry which is preliminary data.</text>
</comment>
<evidence type="ECO:0000313" key="2">
    <source>
        <dbReference type="Proteomes" id="UP000315235"/>
    </source>
</evidence>
<proteinExistence type="predicted"/>
<name>A0A553GUY5_9PSED</name>
<protein>
    <recommendedName>
        <fullName evidence="3">HNH endonuclease</fullName>
    </recommendedName>
</protein>
<organism evidence="1 2">
    <name type="scientific">Pseudomonas mangiferae</name>
    <dbReference type="NCBI Taxonomy" id="2593654"/>
    <lineage>
        <taxon>Bacteria</taxon>
        <taxon>Pseudomonadati</taxon>
        <taxon>Pseudomonadota</taxon>
        <taxon>Gammaproteobacteria</taxon>
        <taxon>Pseudomonadales</taxon>
        <taxon>Pseudomonadaceae</taxon>
        <taxon>Pseudomonas</taxon>
    </lineage>
</organism>
<dbReference type="Proteomes" id="UP000315235">
    <property type="component" value="Unassembled WGS sequence"/>
</dbReference>
<keyword evidence="2" id="KW-1185">Reference proteome</keyword>
<accession>A0A553GUY5</accession>
<sequence length="236" mass="26250">MKISGGDAQALSLALGGTPVDKNLRSLDRLPAEVLRKVTAEYIWRAVQDLISGVDSPGFGESTDYDLIVDEHLRLPPKAVFGLAATRALGFQILPKYFTAGLNSVCFDLLEDAGFRIVPKGNEVVEPVLPILQEDRVWAEGRPKLVAHLRRERAPGLSCAKKAEFKRVYGRLYCERCKMDPVEIYGAENGEACIEVHHRAVQVVQMGAEHLTILEDLQCLCASCHRVTHRELKSFR</sequence>